<evidence type="ECO:0000256" key="2">
    <source>
        <dbReference type="ARBA" id="ARBA00005587"/>
    </source>
</evidence>
<evidence type="ECO:0000313" key="7">
    <source>
        <dbReference type="EMBL" id="TWP35613.1"/>
    </source>
</evidence>
<dbReference type="EMBL" id="VCQV01000018">
    <property type="protein sequence ID" value="TWP35613.1"/>
    <property type="molecule type" value="Genomic_DNA"/>
</dbReference>
<dbReference type="PANTHER" id="PTHR31123">
    <property type="entry name" value="ACCUMULATION OF DYADS PROTEIN 2-RELATED"/>
    <property type="match status" value="1"/>
</dbReference>
<keyword evidence="3 6" id="KW-0812">Transmembrane</keyword>
<evidence type="ECO:0000256" key="4">
    <source>
        <dbReference type="ARBA" id="ARBA00022989"/>
    </source>
</evidence>
<reference evidence="7 8" key="1">
    <citation type="submission" date="2019-05" db="EMBL/GenBank/DDBJ databases">
        <authorList>
            <person name="Lee S.D."/>
        </authorList>
    </citation>
    <scope>NUCLEOTIDE SEQUENCE [LARGE SCALE GENOMIC DNA]</scope>
    <source>
        <strain evidence="7 8">C5-26</strain>
    </source>
</reference>
<keyword evidence="8" id="KW-1185">Reference proteome</keyword>
<feature type="transmembrane region" description="Helical" evidence="6">
    <location>
        <begin position="85"/>
        <end position="112"/>
    </location>
</feature>
<evidence type="ECO:0000256" key="5">
    <source>
        <dbReference type="ARBA" id="ARBA00023136"/>
    </source>
</evidence>
<proteinExistence type="inferred from homology"/>
<dbReference type="GO" id="GO:0015123">
    <property type="term" value="F:acetate transmembrane transporter activity"/>
    <property type="evidence" value="ECO:0007669"/>
    <property type="project" value="TreeGrafter"/>
</dbReference>
<dbReference type="Pfam" id="PF01184">
    <property type="entry name" value="Gpr1_Fun34_YaaH"/>
    <property type="match status" value="1"/>
</dbReference>
<dbReference type="AlphaFoldDB" id="A0A563E054"/>
<evidence type="ECO:0000256" key="6">
    <source>
        <dbReference type="SAM" id="Phobius"/>
    </source>
</evidence>
<dbReference type="RefSeq" id="WP_146317319.1">
    <property type="nucleotide sequence ID" value="NZ_VCQV01000018.1"/>
</dbReference>
<dbReference type="InterPro" id="IPR051633">
    <property type="entry name" value="AceTr"/>
</dbReference>
<comment type="similarity">
    <text evidence="2">Belongs to the acetate uptake transporter (AceTr) (TC 2.A.96) family.</text>
</comment>
<organism evidence="7 8">
    <name type="scientific">Leekyejoonella antrihumi</name>
    <dbReference type="NCBI Taxonomy" id="1660198"/>
    <lineage>
        <taxon>Bacteria</taxon>
        <taxon>Bacillati</taxon>
        <taxon>Actinomycetota</taxon>
        <taxon>Actinomycetes</taxon>
        <taxon>Micrococcales</taxon>
        <taxon>Dermacoccaceae</taxon>
        <taxon>Leekyejoonella</taxon>
    </lineage>
</organism>
<accession>A0A563E054</accession>
<evidence type="ECO:0000313" key="8">
    <source>
        <dbReference type="Proteomes" id="UP000320244"/>
    </source>
</evidence>
<name>A0A563E054_9MICO</name>
<feature type="transmembrane region" description="Helical" evidence="6">
    <location>
        <begin position="148"/>
        <end position="167"/>
    </location>
</feature>
<feature type="transmembrane region" description="Helical" evidence="6">
    <location>
        <begin position="58"/>
        <end position="79"/>
    </location>
</feature>
<feature type="transmembrane region" description="Helical" evidence="6">
    <location>
        <begin position="174"/>
        <end position="193"/>
    </location>
</feature>
<dbReference type="OrthoDB" id="4940354at2"/>
<sequence>MTTTDETQNTDTGPAIEPASNVFLSGNPSAIGVPTFIAGSVALGLVLIGYVPASAVGASLSIILAATGVGLTISAIWAATLGQSAVAGIFGIFSGFWLSYAVLVLGLLHGWFAITPAAAVRTQGLFLITWLVIIVMLTLGTLRLPLAFTVLFALIDLALAAVLIGTLDGSTGWLHIGGVLVFIFAAVGAYIYFSVAEVITGGGAIPLGRPVIAS</sequence>
<dbReference type="InterPro" id="IPR000791">
    <property type="entry name" value="Gpr1/Fun34/SatP-like"/>
</dbReference>
<feature type="transmembrane region" description="Helical" evidence="6">
    <location>
        <begin position="31"/>
        <end position="51"/>
    </location>
</feature>
<comment type="caution">
    <text evidence="7">The sequence shown here is derived from an EMBL/GenBank/DDBJ whole genome shotgun (WGS) entry which is preliminary data.</text>
</comment>
<comment type="subcellular location">
    <subcellularLocation>
        <location evidence="1">Membrane</location>
        <topology evidence="1">Multi-pass membrane protein</topology>
    </subcellularLocation>
</comment>
<evidence type="ECO:0000256" key="3">
    <source>
        <dbReference type="ARBA" id="ARBA00022692"/>
    </source>
</evidence>
<protein>
    <submittedName>
        <fullName evidence="7">Uncharacterized protein</fullName>
    </submittedName>
</protein>
<keyword evidence="5 6" id="KW-0472">Membrane</keyword>
<reference evidence="7 8" key="2">
    <citation type="submission" date="2019-08" db="EMBL/GenBank/DDBJ databases">
        <title>Jejuicoccus antrihumi gen. nov., sp. nov., a new member of the family Dermacoccaceae isolated from a cave.</title>
        <authorList>
            <person name="Schumann P."/>
            <person name="Kim I.S."/>
        </authorList>
    </citation>
    <scope>NUCLEOTIDE SEQUENCE [LARGE SCALE GENOMIC DNA]</scope>
    <source>
        <strain evidence="7 8">C5-26</strain>
    </source>
</reference>
<evidence type="ECO:0000256" key="1">
    <source>
        <dbReference type="ARBA" id="ARBA00004141"/>
    </source>
</evidence>
<keyword evidence="4 6" id="KW-1133">Transmembrane helix</keyword>
<dbReference type="PANTHER" id="PTHR31123:SF1">
    <property type="entry name" value="ACCUMULATION OF DYADS PROTEIN 2-RELATED"/>
    <property type="match status" value="1"/>
</dbReference>
<dbReference type="Proteomes" id="UP000320244">
    <property type="component" value="Unassembled WGS sequence"/>
</dbReference>
<feature type="transmembrane region" description="Helical" evidence="6">
    <location>
        <begin position="124"/>
        <end position="142"/>
    </location>
</feature>
<dbReference type="GO" id="GO:0005886">
    <property type="term" value="C:plasma membrane"/>
    <property type="evidence" value="ECO:0007669"/>
    <property type="project" value="TreeGrafter"/>
</dbReference>
<gene>
    <name evidence="7" type="ORF">FGL98_13635</name>
</gene>